<dbReference type="OrthoDB" id="4120535at2759"/>
<sequence length="285" mass="31022">MASHRTAHLTILLCMLSLLHQALASPVARISTSKTDALSFAELIVRTFQRILDLGFLQGVLSTLLIVGCLVGLLICGLCALVNYMRHVDTGELYDNVGISESGELFFTKHEKRGRDVSSLSFSHPQNRSRISRYLLSRQDSSVTKISIHTSSSPRHVLPPSNAPSRSSRTASPSRSLSPPLRSALSKSPSPARRRQLTFFGSRTPSPTGSSKSVRWADEIQVSVIATFVDSHTSEKVAEVEMDIGLSRYEKAIDVEDSTDAPPAYNVAASNDTIRASETEKVLAA</sequence>
<evidence type="ECO:0000313" key="5">
    <source>
        <dbReference type="Proteomes" id="UP000053599"/>
    </source>
</evidence>
<protein>
    <submittedName>
        <fullName evidence="4">Uncharacterized protein</fullName>
    </submittedName>
</protein>
<evidence type="ECO:0000256" key="3">
    <source>
        <dbReference type="SAM" id="SignalP"/>
    </source>
</evidence>
<keyword evidence="2" id="KW-0472">Membrane</keyword>
<proteinExistence type="predicted"/>
<name>A0A0D1YF12_9EURO</name>
<evidence type="ECO:0000313" key="4">
    <source>
        <dbReference type="EMBL" id="KIV81492.1"/>
    </source>
</evidence>
<evidence type="ECO:0000256" key="1">
    <source>
        <dbReference type="SAM" id="MobiDB-lite"/>
    </source>
</evidence>
<keyword evidence="2" id="KW-0812">Transmembrane</keyword>
<dbReference type="AlphaFoldDB" id="A0A0D1YF12"/>
<feature type="signal peptide" evidence="3">
    <location>
        <begin position="1"/>
        <end position="24"/>
    </location>
</feature>
<gene>
    <name evidence="4" type="ORF">PV11_03676</name>
</gene>
<feature type="compositionally biased region" description="Polar residues" evidence="1">
    <location>
        <begin position="199"/>
        <end position="213"/>
    </location>
</feature>
<feature type="region of interest" description="Disordered" evidence="1">
    <location>
        <begin position="147"/>
        <end position="213"/>
    </location>
</feature>
<feature type="chain" id="PRO_5002236919" evidence="3">
    <location>
        <begin position="25"/>
        <end position="285"/>
    </location>
</feature>
<dbReference type="HOGENOM" id="CLU_068914_0_0_1"/>
<dbReference type="EMBL" id="KN846952">
    <property type="protein sequence ID" value="KIV81492.1"/>
    <property type="molecule type" value="Genomic_DNA"/>
</dbReference>
<feature type="transmembrane region" description="Helical" evidence="2">
    <location>
        <begin position="60"/>
        <end position="84"/>
    </location>
</feature>
<evidence type="ECO:0000256" key="2">
    <source>
        <dbReference type="SAM" id="Phobius"/>
    </source>
</evidence>
<keyword evidence="3" id="KW-0732">Signal</keyword>
<reference evidence="4 5" key="1">
    <citation type="submission" date="2015-01" db="EMBL/GenBank/DDBJ databases">
        <title>The Genome Sequence of Exophiala sideris CBS121828.</title>
        <authorList>
            <consortium name="The Broad Institute Genomics Platform"/>
            <person name="Cuomo C."/>
            <person name="de Hoog S."/>
            <person name="Gorbushina A."/>
            <person name="Stielow B."/>
            <person name="Teixiera M."/>
            <person name="Abouelleil A."/>
            <person name="Chapman S.B."/>
            <person name="Priest M."/>
            <person name="Young S.K."/>
            <person name="Wortman J."/>
            <person name="Nusbaum C."/>
            <person name="Birren B."/>
        </authorList>
    </citation>
    <scope>NUCLEOTIDE SEQUENCE [LARGE SCALE GENOMIC DNA]</scope>
    <source>
        <strain evidence="4 5">CBS 121828</strain>
    </source>
</reference>
<organism evidence="4 5">
    <name type="scientific">Exophiala sideris</name>
    <dbReference type="NCBI Taxonomy" id="1016849"/>
    <lineage>
        <taxon>Eukaryota</taxon>
        <taxon>Fungi</taxon>
        <taxon>Dikarya</taxon>
        <taxon>Ascomycota</taxon>
        <taxon>Pezizomycotina</taxon>
        <taxon>Eurotiomycetes</taxon>
        <taxon>Chaetothyriomycetidae</taxon>
        <taxon>Chaetothyriales</taxon>
        <taxon>Herpotrichiellaceae</taxon>
        <taxon>Exophiala</taxon>
    </lineage>
</organism>
<dbReference type="Proteomes" id="UP000053599">
    <property type="component" value="Unassembled WGS sequence"/>
</dbReference>
<feature type="compositionally biased region" description="Low complexity" evidence="1">
    <location>
        <begin position="158"/>
        <end position="191"/>
    </location>
</feature>
<accession>A0A0D1YF12</accession>
<keyword evidence="2" id="KW-1133">Transmembrane helix</keyword>